<dbReference type="AlphaFoldDB" id="A0A833QWJ4"/>
<name>A0A833QWJ4_9POAL</name>
<evidence type="ECO:0000256" key="1">
    <source>
        <dbReference type="SAM" id="Phobius"/>
    </source>
</evidence>
<accession>A0A833QWJ4</accession>
<protein>
    <submittedName>
        <fullName evidence="2">Uncharacterized protein</fullName>
    </submittedName>
</protein>
<dbReference type="EMBL" id="SWLB01000009">
    <property type="protein sequence ID" value="KAF3334330.1"/>
    <property type="molecule type" value="Genomic_DNA"/>
</dbReference>
<dbReference type="PANTHER" id="PTHR33699:SF3">
    <property type="entry name" value="OS06G0347300 PROTEIN"/>
    <property type="match status" value="1"/>
</dbReference>
<feature type="transmembrane region" description="Helical" evidence="1">
    <location>
        <begin position="26"/>
        <end position="46"/>
    </location>
</feature>
<keyword evidence="3" id="KW-1185">Reference proteome</keyword>
<dbReference type="Proteomes" id="UP000623129">
    <property type="component" value="Unassembled WGS sequence"/>
</dbReference>
<keyword evidence="1" id="KW-0812">Transmembrane</keyword>
<keyword evidence="1" id="KW-1133">Transmembrane helix</keyword>
<proteinExistence type="predicted"/>
<organism evidence="2 3">
    <name type="scientific">Carex littledalei</name>
    <dbReference type="NCBI Taxonomy" id="544730"/>
    <lineage>
        <taxon>Eukaryota</taxon>
        <taxon>Viridiplantae</taxon>
        <taxon>Streptophyta</taxon>
        <taxon>Embryophyta</taxon>
        <taxon>Tracheophyta</taxon>
        <taxon>Spermatophyta</taxon>
        <taxon>Magnoliopsida</taxon>
        <taxon>Liliopsida</taxon>
        <taxon>Poales</taxon>
        <taxon>Cyperaceae</taxon>
        <taxon>Cyperoideae</taxon>
        <taxon>Cariceae</taxon>
        <taxon>Carex</taxon>
        <taxon>Carex subgen. Euthyceras</taxon>
    </lineage>
</organism>
<sequence>MPFLFSSDLLQCCFVPFVLYIFYPGYNSDLVCLICSVSFALLFYLMERTKRPQIPSFGDWNYYTEGKKGGLERDYTKRANVKQRKEIRRAGDVVVNPVDEDLYKIPPELLYEKPRRRNFVRSWLTGCIGLSCFA</sequence>
<gene>
    <name evidence="2" type="ORF">FCM35_KLT20934</name>
</gene>
<evidence type="ECO:0000313" key="3">
    <source>
        <dbReference type="Proteomes" id="UP000623129"/>
    </source>
</evidence>
<dbReference type="OrthoDB" id="755325at2759"/>
<dbReference type="PANTHER" id="PTHR33699">
    <property type="entry name" value="EXPRESSED PROTEIN"/>
    <property type="match status" value="1"/>
</dbReference>
<comment type="caution">
    <text evidence="2">The sequence shown here is derived from an EMBL/GenBank/DDBJ whole genome shotgun (WGS) entry which is preliminary data.</text>
</comment>
<keyword evidence="1" id="KW-0472">Membrane</keyword>
<reference evidence="2" key="1">
    <citation type="submission" date="2020-01" db="EMBL/GenBank/DDBJ databases">
        <title>Genome sequence of Kobresia littledalei, the first chromosome-level genome in the family Cyperaceae.</title>
        <authorList>
            <person name="Qu G."/>
        </authorList>
    </citation>
    <scope>NUCLEOTIDE SEQUENCE</scope>
    <source>
        <strain evidence="2">C.B.Clarke</strain>
        <tissue evidence="2">Leaf</tissue>
    </source>
</reference>
<evidence type="ECO:0000313" key="2">
    <source>
        <dbReference type="EMBL" id="KAF3334330.1"/>
    </source>
</evidence>